<accession>A0A8J8B7E8</accession>
<protein>
    <recommendedName>
        <fullName evidence="3">Transcriptional regulator HTH-type FeoC domain-containing protein</fullName>
    </recommendedName>
</protein>
<organism evidence="1 2">
    <name type="scientific">Methanocalculus chunghsingensis</name>
    <dbReference type="NCBI Taxonomy" id="156457"/>
    <lineage>
        <taxon>Archaea</taxon>
        <taxon>Methanobacteriati</taxon>
        <taxon>Methanobacteriota</taxon>
        <taxon>Stenosarchaea group</taxon>
        <taxon>Methanomicrobia</taxon>
        <taxon>Methanomicrobiales</taxon>
        <taxon>Methanocalculaceae</taxon>
        <taxon>Methanocalculus</taxon>
    </lineage>
</organism>
<sequence>MFADIAEKIVAGGGALPLLALDLGITQDQLRERLAMMEHMGYLSRPECSPEEQATTGCGCCSGCSKESGDRFFLTEKGMKLIRKG</sequence>
<name>A0A8J8B7E8_9EURY</name>
<evidence type="ECO:0000313" key="2">
    <source>
        <dbReference type="Proteomes" id="UP000730161"/>
    </source>
</evidence>
<evidence type="ECO:0000313" key="1">
    <source>
        <dbReference type="EMBL" id="MBR1369597.1"/>
    </source>
</evidence>
<dbReference type="EMBL" id="JWHL01000015">
    <property type="protein sequence ID" value="MBR1369597.1"/>
    <property type="molecule type" value="Genomic_DNA"/>
</dbReference>
<comment type="caution">
    <text evidence="1">The sequence shown here is derived from an EMBL/GenBank/DDBJ whole genome shotgun (WGS) entry which is preliminary data.</text>
</comment>
<gene>
    <name evidence="1" type="ORF">RJ53_08910</name>
</gene>
<dbReference type="RefSeq" id="WP_211531318.1">
    <property type="nucleotide sequence ID" value="NZ_JWHL01000015.1"/>
</dbReference>
<proteinExistence type="predicted"/>
<reference evidence="1" key="1">
    <citation type="submission" date="2014-12" db="EMBL/GenBank/DDBJ databases">
        <authorList>
            <person name="Huang H.-H."/>
            <person name="Chen S.-C."/>
            <person name="Lai M.-C."/>
        </authorList>
    </citation>
    <scope>NUCLEOTIDE SEQUENCE</scope>
    <source>
        <strain evidence="1">K1F9705b</strain>
    </source>
</reference>
<dbReference type="AlphaFoldDB" id="A0A8J8B7E8"/>
<evidence type="ECO:0008006" key="3">
    <source>
        <dbReference type="Google" id="ProtNLM"/>
    </source>
</evidence>
<keyword evidence="2" id="KW-1185">Reference proteome</keyword>
<dbReference type="Proteomes" id="UP000730161">
    <property type="component" value="Unassembled WGS sequence"/>
</dbReference>